<dbReference type="InterPro" id="IPR004045">
    <property type="entry name" value="Glutathione_S-Trfase_N"/>
</dbReference>
<organism evidence="8 9">
    <name type="scientific">Acrobeloides nanus</name>
    <dbReference type="NCBI Taxonomy" id="290746"/>
    <lineage>
        <taxon>Eukaryota</taxon>
        <taxon>Metazoa</taxon>
        <taxon>Ecdysozoa</taxon>
        <taxon>Nematoda</taxon>
        <taxon>Chromadorea</taxon>
        <taxon>Rhabditida</taxon>
        <taxon>Tylenchina</taxon>
        <taxon>Cephalobomorpha</taxon>
        <taxon>Cephaloboidea</taxon>
        <taxon>Cephalobidae</taxon>
        <taxon>Acrobeloides</taxon>
    </lineage>
</organism>
<dbReference type="PROSITE" id="PS50405">
    <property type="entry name" value="GST_CTER"/>
    <property type="match status" value="1"/>
</dbReference>
<evidence type="ECO:0000259" key="6">
    <source>
        <dbReference type="PROSITE" id="PS50404"/>
    </source>
</evidence>
<dbReference type="SUPFAM" id="SSF52833">
    <property type="entry name" value="Thioredoxin-like"/>
    <property type="match status" value="1"/>
</dbReference>
<evidence type="ECO:0000256" key="4">
    <source>
        <dbReference type="ARBA" id="ARBA00047960"/>
    </source>
</evidence>
<evidence type="ECO:0000256" key="3">
    <source>
        <dbReference type="ARBA" id="ARBA00038317"/>
    </source>
</evidence>
<dbReference type="PANTHER" id="PTHR11571:SF224">
    <property type="entry name" value="HEMATOPOIETIC PROSTAGLANDIN D SYNTHASE"/>
    <property type="match status" value="1"/>
</dbReference>
<comment type="catalytic activity">
    <reaction evidence="4">
        <text>RX + glutathione = an S-substituted glutathione + a halide anion + H(+)</text>
        <dbReference type="Rhea" id="RHEA:16437"/>
        <dbReference type="ChEBI" id="CHEBI:15378"/>
        <dbReference type="ChEBI" id="CHEBI:16042"/>
        <dbReference type="ChEBI" id="CHEBI:17792"/>
        <dbReference type="ChEBI" id="CHEBI:57925"/>
        <dbReference type="ChEBI" id="CHEBI:90779"/>
        <dbReference type="EC" id="2.5.1.18"/>
    </reaction>
</comment>
<dbReference type="GO" id="GO:0006749">
    <property type="term" value="P:glutathione metabolic process"/>
    <property type="evidence" value="ECO:0007669"/>
    <property type="project" value="TreeGrafter"/>
</dbReference>
<proteinExistence type="inferred from homology"/>
<evidence type="ECO:0000256" key="1">
    <source>
        <dbReference type="ARBA" id="ARBA00012452"/>
    </source>
</evidence>
<dbReference type="WBParaSite" id="ACRNAN_scaffold3079.g7817.t1">
    <property type="protein sequence ID" value="ACRNAN_scaffold3079.g7817.t1"/>
    <property type="gene ID" value="ACRNAN_scaffold3079.g7817"/>
</dbReference>
<dbReference type="Gene3D" id="3.40.30.10">
    <property type="entry name" value="Glutaredoxin"/>
    <property type="match status" value="1"/>
</dbReference>
<dbReference type="AlphaFoldDB" id="A0A914DL21"/>
<dbReference type="GO" id="GO:0005737">
    <property type="term" value="C:cytoplasm"/>
    <property type="evidence" value="ECO:0007669"/>
    <property type="project" value="UniProtKB-ARBA"/>
</dbReference>
<comment type="similarity">
    <text evidence="3">Belongs to the GST superfamily. Sigma family.</text>
</comment>
<dbReference type="InterPro" id="IPR010987">
    <property type="entry name" value="Glutathione-S-Trfase_C-like"/>
</dbReference>
<dbReference type="Gene3D" id="1.20.1050.10">
    <property type="match status" value="1"/>
</dbReference>
<dbReference type="Proteomes" id="UP000887540">
    <property type="component" value="Unplaced"/>
</dbReference>
<name>A0A914DL21_9BILA</name>
<dbReference type="EC" id="2.5.1.18" evidence="1"/>
<dbReference type="FunFam" id="1.20.1050.10:FF:000031">
    <property type="entry name" value="Glutathione S-Transferase"/>
    <property type="match status" value="1"/>
</dbReference>
<dbReference type="InterPro" id="IPR036282">
    <property type="entry name" value="Glutathione-S-Trfase_C_sf"/>
</dbReference>
<protein>
    <recommendedName>
        <fullName evidence="1">glutathione transferase</fullName>
        <ecNumber evidence="1">2.5.1.18</ecNumber>
    </recommendedName>
    <alternativeName>
        <fullName evidence="5">GST class-sigma</fullName>
    </alternativeName>
</protein>
<evidence type="ECO:0000256" key="2">
    <source>
        <dbReference type="ARBA" id="ARBA00022679"/>
    </source>
</evidence>
<dbReference type="GO" id="GO:0004364">
    <property type="term" value="F:glutathione transferase activity"/>
    <property type="evidence" value="ECO:0007669"/>
    <property type="project" value="UniProtKB-EC"/>
</dbReference>
<evidence type="ECO:0000256" key="5">
    <source>
        <dbReference type="ARBA" id="ARBA00078118"/>
    </source>
</evidence>
<evidence type="ECO:0000259" key="7">
    <source>
        <dbReference type="PROSITE" id="PS50405"/>
    </source>
</evidence>
<dbReference type="PROSITE" id="PS50404">
    <property type="entry name" value="GST_NTER"/>
    <property type="match status" value="1"/>
</dbReference>
<feature type="domain" description="GST C-terminal" evidence="7">
    <location>
        <begin position="51"/>
        <end position="176"/>
    </location>
</feature>
<sequence length="176" mass="20890">MVQYRLQYFDFRGLGEPIKLLLHYAGIPFKDEMFDIEGNWLGYKPNLRGKSDVEAARLDSIIDFFLEFYFEVRPYVLLLTGFITGDKQKLQQELWVPKTSYSLPLLENLLKETKTGFFSKDGVTWVDFFIAELNYTMKGLEPETYKNYPELIKHIHRVYELPQLKEYLDSRKHSVI</sequence>
<dbReference type="Pfam" id="PF14497">
    <property type="entry name" value="GST_C_3"/>
    <property type="match status" value="1"/>
</dbReference>
<dbReference type="InterPro" id="IPR004046">
    <property type="entry name" value="GST_C"/>
</dbReference>
<evidence type="ECO:0000313" key="8">
    <source>
        <dbReference type="Proteomes" id="UP000887540"/>
    </source>
</evidence>
<keyword evidence="8" id="KW-1185">Reference proteome</keyword>
<dbReference type="PANTHER" id="PTHR11571">
    <property type="entry name" value="GLUTATHIONE S-TRANSFERASE"/>
    <property type="match status" value="1"/>
</dbReference>
<dbReference type="SUPFAM" id="SSF47616">
    <property type="entry name" value="GST C-terminal domain-like"/>
    <property type="match status" value="1"/>
</dbReference>
<reference evidence="9" key="1">
    <citation type="submission" date="2022-11" db="UniProtKB">
        <authorList>
            <consortium name="WormBaseParasite"/>
        </authorList>
    </citation>
    <scope>IDENTIFICATION</scope>
</reference>
<dbReference type="CDD" id="cd03192">
    <property type="entry name" value="GST_C_Sigma_like"/>
    <property type="match status" value="1"/>
</dbReference>
<dbReference type="InterPro" id="IPR036249">
    <property type="entry name" value="Thioredoxin-like_sf"/>
</dbReference>
<feature type="domain" description="GST N-terminal" evidence="6">
    <location>
        <begin position="2"/>
        <end position="50"/>
    </location>
</feature>
<evidence type="ECO:0000313" key="9">
    <source>
        <dbReference type="WBParaSite" id="ACRNAN_scaffold3079.g7817.t1"/>
    </source>
</evidence>
<keyword evidence="2" id="KW-0808">Transferase</keyword>
<dbReference type="InterPro" id="IPR050213">
    <property type="entry name" value="GST_superfamily"/>
</dbReference>
<accession>A0A914DL21</accession>